<evidence type="ECO:0000313" key="5">
    <source>
        <dbReference type="Proteomes" id="UP000239340"/>
    </source>
</evidence>
<dbReference type="PROSITE" id="PS51462">
    <property type="entry name" value="NUDIX"/>
    <property type="match status" value="1"/>
</dbReference>
<dbReference type="EMBL" id="CP024307">
    <property type="protein sequence ID" value="AUX77148.1"/>
    <property type="molecule type" value="Genomic_DNA"/>
</dbReference>
<evidence type="ECO:0000256" key="1">
    <source>
        <dbReference type="ARBA" id="ARBA00001946"/>
    </source>
</evidence>
<dbReference type="InterPro" id="IPR020084">
    <property type="entry name" value="NUDIX_hydrolase_CS"/>
</dbReference>
<feature type="domain" description="Nudix hydrolase" evidence="3">
    <location>
        <begin position="29"/>
        <end position="155"/>
    </location>
</feature>
<accession>A0A2L0H6N6</accession>
<dbReference type="RefSeq" id="WP_104839489.1">
    <property type="nucleotide sequence ID" value="NZ_CP024307.1"/>
</dbReference>
<dbReference type="InterPro" id="IPR000086">
    <property type="entry name" value="NUDIX_hydrolase_dom"/>
</dbReference>
<gene>
    <name evidence="4" type="ORF">NXT3_CH02587</name>
</gene>
<comment type="cofactor">
    <cofactor evidence="1">
        <name>Mg(2+)</name>
        <dbReference type="ChEBI" id="CHEBI:18420"/>
    </cofactor>
</comment>
<dbReference type="PANTHER" id="PTHR43046">
    <property type="entry name" value="GDP-MANNOSE MANNOSYL HYDROLASE"/>
    <property type="match status" value="1"/>
</dbReference>
<evidence type="ECO:0000259" key="3">
    <source>
        <dbReference type="PROSITE" id="PS51462"/>
    </source>
</evidence>
<evidence type="ECO:0000313" key="4">
    <source>
        <dbReference type="EMBL" id="AUX77148.1"/>
    </source>
</evidence>
<keyword evidence="2 4" id="KW-0378">Hydrolase</keyword>
<dbReference type="SUPFAM" id="SSF55811">
    <property type="entry name" value="Nudix"/>
    <property type="match status" value="1"/>
</dbReference>
<dbReference type="CDD" id="cd04680">
    <property type="entry name" value="NUDIX_Hydrolase"/>
    <property type="match status" value="1"/>
</dbReference>
<reference evidence="4 5" key="1">
    <citation type="submission" date="2017-10" db="EMBL/GenBank/DDBJ databases">
        <title>Analysis of the genome sequences of Rhizobium populations associated to common bean (phaseolus vulgaris).</title>
        <authorList>
            <person name="Bustos P."/>
            <person name="Santamaria R.I."/>
            <person name="Miranda-Sanchez F."/>
            <person name="Perez-Carrascal O."/>
            <person name="Juarez S."/>
            <person name="Lozano L."/>
            <person name="Martinez-Flores I."/>
            <person name="Vinuesa P."/>
            <person name="Martinez-Romero E."/>
            <person name="Cevallos M.A."/>
            <person name="Romero D."/>
            <person name="Davila G."/>
            <person name="Gonzalez V."/>
        </authorList>
    </citation>
    <scope>NUCLEOTIDE SEQUENCE [LARGE SCALE GENOMIC DNA]</scope>
    <source>
        <strain evidence="4 5">NXT3</strain>
    </source>
</reference>
<organism evidence="4 5">
    <name type="scientific">Rhizobium fredii</name>
    <name type="common">Sinorhizobium fredii</name>
    <dbReference type="NCBI Taxonomy" id="380"/>
    <lineage>
        <taxon>Bacteria</taxon>
        <taxon>Pseudomonadati</taxon>
        <taxon>Pseudomonadota</taxon>
        <taxon>Alphaproteobacteria</taxon>
        <taxon>Hyphomicrobiales</taxon>
        <taxon>Rhizobiaceae</taxon>
        <taxon>Sinorhizobium/Ensifer group</taxon>
        <taxon>Sinorhizobium</taxon>
    </lineage>
</organism>
<dbReference type="AlphaFoldDB" id="A0A2L0H6N6"/>
<dbReference type="Pfam" id="PF00293">
    <property type="entry name" value="NUDIX"/>
    <property type="match status" value="1"/>
</dbReference>
<dbReference type="GO" id="GO:0016787">
    <property type="term" value="F:hydrolase activity"/>
    <property type="evidence" value="ECO:0007669"/>
    <property type="project" value="UniProtKB-KW"/>
</dbReference>
<sequence>MDQDRPKEVRNWLWPLTRLAHMYFAVSRGMTLGVRAACFDCQGRVFLVRHSYLPGWHLPGGGVDRHETAFDGLVRELREEGNLELTGPPRLVQVYYNPGTSKRDHVVFFRCDDVRQVRPKVADLEIAAAGFFAPDDLPADTTPATRRRLAELAGTAAPAMFW</sequence>
<evidence type="ECO:0000256" key="2">
    <source>
        <dbReference type="ARBA" id="ARBA00022801"/>
    </source>
</evidence>
<dbReference type="Proteomes" id="UP000239340">
    <property type="component" value="Chromosome"/>
</dbReference>
<proteinExistence type="predicted"/>
<protein>
    <submittedName>
        <fullName evidence="4">NUDIX hydrolase domain-containing protein</fullName>
    </submittedName>
</protein>
<dbReference type="PROSITE" id="PS00893">
    <property type="entry name" value="NUDIX_BOX"/>
    <property type="match status" value="1"/>
</dbReference>
<dbReference type="Gene3D" id="3.90.79.10">
    <property type="entry name" value="Nucleoside Triphosphate Pyrophosphohydrolase"/>
    <property type="match status" value="1"/>
</dbReference>
<name>A0A2L0H6N6_RHIFR</name>
<dbReference type="PANTHER" id="PTHR43046:SF16">
    <property type="entry name" value="ADP-RIBOSE PYROPHOSPHATASE YJHB-RELATED"/>
    <property type="match status" value="1"/>
</dbReference>
<dbReference type="InterPro" id="IPR015797">
    <property type="entry name" value="NUDIX_hydrolase-like_dom_sf"/>
</dbReference>